<keyword evidence="1" id="KW-1133">Transmembrane helix</keyword>
<proteinExistence type="predicted"/>
<organism evidence="2 3">
    <name type="scientific">Clavelina lepadiformis</name>
    <name type="common">Light-bulb sea squirt</name>
    <name type="synonym">Ascidia lepadiformis</name>
    <dbReference type="NCBI Taxonomy" id="159417"/>
    <lineage>
        <taxon>Eukaryota</taxon>
        <taxon>Metazoa</taxon>
        <taxon>Chordata</taxon>
        <taxon>Tunicata</taxon>
        <taxon>Ascidiacea</taxon>
        <taxon>Aplousobranchia</taxon>
        <taxon>Clavelinidae</taxon>
        <taxon>Clavelina</taxon>
    </lineage>
</organism>
<feature type="transmembrane region" description="Helical" evidence="1">
    <location>
        <begin position="146"/>
        <end position="169"/>
    </location>
</feature>
<evidence type="ECO:0000256" key="1">
    <source>
        <dbReference type="SAM" id="Phobius"/>
    </source>
</evidence>
<dbReference type="Proteomes" id="UP001642483">
    <property type="component" value="Unassembled WGS sequence"/>
</dbReference>
<gene>
    <name evidence="2" type="ORF">CVLEPA_LOCUS18680</name>
</gene>
<keyword evidence="1" id="KW-0472">Membrane</keyword>
<keyword evidence="1" id="KW-0812">Transmembrane</keyword>
<dbReference type="PANTHER" id="PTHR11161">
    <property type="entry name" value="O-ACYLTRANSFERASE"/>
    <property type="match status" value="1"/>
</dbReference>
<feature type="transmembrane region" description="Helical" evidence="1">
    <location>
        <begin position="6"/>
        <end position="25"/>
    </location>
</feature>
<feature type="transmembrane region" description="Helical" evidence="1">
    <location>
        <begin position="78"/>
        <end position="99"/>
    </location>
</feature>
<evidence type="ECO:0000313" key="3">
    <source>
        <dbReference type="Proteomes" id="UP001642483"/>
    </source>
</evidence>
<name>A0ABP0G4K6_CLALP</name>
<feature type="transmembrane region" description="Helical" evidence="1">
    <location>
        <begin position="37"/>
        <end position="58"/>
    </location>
</feature>
<reference evidence="2 3" key="1">
    <citation type="submission" date="2024-02" db="EMBL/GenBank/DDBJ databases">
        <authorList>
            <person name="Daric V."/>
            <person name="Darras S."/>
        </authorList>
    </citation>
    <scope>NUCLEOTIDE SEQUENCE [LARGE SCALE GENOMIC DNA]</scope>
</reference>
<accession>A0ABP0G4K6</accession>
<comment type="caution">
    <text evidence="2">The sequence shown here is derived from an EMBL/GenBank/DDBJ whole genome shotgun (WGS) entry which is preliminary data.</text>
</comment>
<sequence>MADLYQKPWCRIGAYIVGMITGYIVHENNNKIHMSKWVVFFGWLTATGACCGVVYGLYPTLSTGGALNTDLAAFYNAVSRPVWCVGMAWVTIACVSGYGGPVNTLLSWKGFIPLSRLTYSSYLLHPLVISWFLTTGESRFHRSIQLMIMVFLATLVVTNLLAYAVAMTIELPTAELMKMLQEEGEQVQIQLPDKAGTLFTRVHVKGEKDDAFE</sequence>
<protein>
    <recommendedName>
        <fullName evidence="4">Nose resistant to fluoxetine protein 6</fullName>
    </recommendedName>
</protein>
<dbReference type="InterPro" id="IPR052728">
    <property type="entry name" value="O2_lipid_transport_reg"/>
</dbReference>
<dbReference type="PANTHER" id="PTHR11161:SF0">
    <property type="entry name" value="O-ACYLTRANSFERASE LIKE PROTEIN"/>
    <property type="match status" value="1"/>
</dbReference>
<evidence type="ECO:0000313" key="2">
    <source>
        <dbReference type="EMBL" id="CAK8686756.1"/>
    </source>
</evidence>
<keyword evidence="3" id="KW-1185">Reference proteome</keyword>
<dbReference type="EMBL" id="CAWYQH010000103">
    <property type="protein sequence ID" value="CAK8686756.1"/>
    <property type="molecule type" value="Genomic_DNA"/>
</dbReference>
<evidence type="ECO:0008006" key="4">
    <source>
        <dbReference type="Google" id="ProtNLM"/>
    </source>
</evidence>
<feature type="transmembrane region" description="Helical" evidence="1">
    <location>
        <begin position="111"/>
        <end position="134"/>
    </location>
</feature>